<comment type="function">
    <text evidence="1 10">Produces ATP from ADP in the presence of a proton gradient across the membrane.</text>
</comment>
<dbReference type="GO" id="GO:0005886">
    <property type="term" value="C:plasma membrane"/>
    <property type="evidence" value="ECO:0007669"/>
    <property type="project" value="UniProtKB-SubCell"/>
</dbReference>
<dbReference type="PANTHER" id="PTHR13822:SF10">
    <property type="entry name" value="ATP SYNTHASE EPSILON CHAIN, CHLOROPLASTIC"/>
    <property type="match status" value="1"/>
</dbReference>
<reference evidence="13 14" key="1">
    <citation type="submission" date="2020-08" db="EMBL/GenBank/DDBJ databases">
        <title>Genomic Encyclopedia of Type Strains, Phase IV (KMG-IV): sequencing the most valuable type-strain genomes for metagenomic binning, comparative biology and taxonomic classification.</title>
        <authorList>
            <person name="Goeker M."/>
        </authorList>
    </citation>
    <scope>NUCLEOTIDE SEQUENCE [LARGE SCALE GENOMIC DNA]</scope>
    <source>
        <strain evidence="13 14">DSM 101465</strain>
    </source>
</reference>
<dbReference type="InterPro" id="IPR001469">
    <property type="entry name" value="ATP_synth_F1_dsu/esu"/>
</dbReference>
<dbReference type="NCBIfam" id="NF011323">
    <property type="entry name" value="PRK14736.1"/>
    <property type="match status" value="1"/>
</dbReference>
<gene>
    <name evidence="10" type="primary">atpC</name>
    <name evidence="13" type="ORF">HNQ73_002871</name>
</gene>
<dbReference type="SUPFAM" id="SSF51344">
    <property type="entry name" value="Epsilon subunit of F1F0-ATP synthase N-terminal domain"/>
    <property type="match status" value="1"/>
</dbReference>
<dbReference type="GO" id="GO:0045259">
    <property type="term" value="C:proton-transporting ATP synthase complex"/>
    <property type="evidence" value="ECO:0007669"/>
    <property type="project" value="UniProtKB-KW"/>
</dbReference>
<evidence type="ECO:0000256" key="1">
    <source>
        <dbReference type="ARBA" id="ARBA00003543"/>
    </source>
</evidence>
<dbReference type="EMBL" id="JACHEH010000006">
    <property type="protein sequence ID" value="MBB6169234.1"/>
    <property type="molecule type" value="Genomic_DNA"/>
</dbReference>
<dbReference type="Proteomes" id="UP000588017">
    <property type="component" value="Unassembled WGS sequence"/>
</dbReference>
<dbReference type="NCBIfam" id="NF001851">
    <property type="entry name" value="PRK00571.2-4"/>
    <property type="match status" value="1"/>
</dbReference>
<evidence type="ECO:0000259" key="12">
    <source>
        <dbReference type="Pfam" id="PF02823"/>
    </source>
</evidence>
<comment type="similarity">
    <text evidence="3 10 11">Belongs to the ATPase epsilon chain family.</text>
</comment>
<keyword evidence="8 10" id="KW-0139">CF(1)</keyword>
<evidence type="ECO:0000313" key="14">
    <source>
        <dbReference type="Proteomes" id="UP000588017"/>
    </source>
</evidence>
<evidence type="ECO:0000256" key="2">
    <source>
        <dbReference type="ARBA" id="ARBA00004184"/>
    </source>
</evidence>
<dbReference type="InterPro" id="IPR020546">
    <property type="entry name" value="ATP_synth_F1_dsu/esu_N"/>
</dbReference>
<evidence type="ECO:0000256" key="9">
    <source>
        <dbReference type="ARBA" id="ARBA00023310"/>
    </source>
</evidence>
<protein>
    <recommendedName>
        <fullName evidence="10">ATP synthase epsilon chain</fullName>
    </recommendedName>
    <alternativeName>
        <fullName evidence="10">ATP synthase F1 sector epsilon subunit</fullName>
    </alternativeName>
    <alternativeName>
        <fullName evidence="10">F-ATPase epsilon subunit</fullName>
    </alternativeName>
</protein>
<dbReference type="Pfam" id="PF02823">
    <property type="entry name" value="ATP-synt_DE_N"/>
    <property type="match status" value="1"/>
</dbReference>
<evidence type="ECO:0000256" key="4">
    <source>
        <dbReference type="ARBA" id="ARBA00022448"/>
    </source>
</evidence>
<evidence type="ECO:0000313" key="13">
    <source>
        <dbReference type="EMBL" id="MBB6169234.1"/>
    </source>
</evidence>
<keyword evidence="14" id="KW-1185">Reference proteome</keyword>
<keyword evidence="6 10" id="KW-0406">Ion transport</keyword>
<proteinExistence type="inferred from homology"/>
<organism evidence="13 14">
    <name type="scientific">Chelatococcus composti</name>
    <dbReference type="NCBI Taxonomy" id="1743235"/>
    <lineage>
        <taxon>Bacteria</taxon>
        <taxon>Pseudomonadati</taxon>
        <taxon>Pseudomonadota</taxon>
        <taxon>Alphaproteobacteria</taxon>
        <taxon>Hyphomicrobiales</taxon>
        <taxon>Chelatococcaceae</taxon>
        <taxon>Chelatococcus</taxon>
    </lineage>
</organism>
<name>A0A841KE64_9HYPH</name>
<dbReference type="GO" id="GO:0012505">
    <property type="term" value="C:endomembrane system"/>
    <property type="evidence" value="ECO:0007669"/>
    <property type="project" value="UniProtKB-SubCell"/>
</dbReference>
<keyword evidence="5 10" id="KW-0375">Hydrogen ion transport</keyword>
<dbReference type="PANTHER" id="PTHR13822">
    <property type="entry name" value="ATP SYNTHASE DELTA/EPSILON CHAIN"/>
    <property type="match status" value="1"/>
</dbReference>
<dbReference type="CDD" id="cd12152">
    <property type="entry name" value="F1-ATPase_delta"/>
    <property type="match status" value="1"/>
</dbReference>
<evidence type="ECO:0000256" key="7">
    <source>
        <dbReference type="ARBA" id="ARBA00023136"/>
    </source>
</evidence>
<dbReference type="HAMAP" id="MF_00530">
    <property type="entry name" value="ATP_synth_epsil_bac"/>
    <property type="match status" value="1"/>
</dbReference>
<evidence type="ECO:0000256" key="5">
    <source>
        <dbReference type="ARBA" id="ARBA00022781"/>
    </source>
</evidence>
<accession>A0A841KE64</accession>
<evidence type="ECO:0000256" key="6">
    <source>
        <dbReference type="ARBA" id="ARBA00023065"/>
    </source>
</evidence>
<comment type="caution">
    <text evidence="13">The sequence shown here is derived from an EMBL/GenBank/DDBJ whole genome shotgun (WGS) entry which is preliminary data.</text>
</comment>
<comment type="subunit">
    <text evidence="10 11">F-type ATPases have 2 components, CF(1) - the catalytic core - and CF(0) - the membrane proton channel. CF(1) has five subunits: alpha(3), beta(3), gamma(1), delta(1), epsilon(1). CF(0) has three main subunits: a, b and c.</text>
</comment>
<dbReference type="GO" id="GO:0005524">
    <property type="term" value="F:ATP binding"/>
    <property type="evidence" value="ECO:0007669"/>
    <property type="project" value="UniProtKB-UniRule"/>
</dbReference>
<keyword evidence="4 10" id="KW-0813">Transport</keyword>
<evidence type="ECO:0000256" key="8">
    <source>
        <dbReference type="ARBA" id="ARBA00023196"/>
    </source>
</evidence>
<sequence length="133" mass="14153">MATFTFELVSPERLLFSGEVESVVVPSSEGEMTVMAGHSPVMAVLKPGVVAVSEGKGAVRRLFVRGGFADVGPAGLTILAEQALPLEELDAEMLAQHIRDAEEDVADARTDEARQAAAERLAQLNELRSALVH</sequence>
<dbReference type="AlphaFoldDB" id="A0A841KE64"/>
<keyword evidence="7 10" id="KW-0472">Membrane</keyword>
<dbReference type="GO" id="GO:0046933">
    <property type="term" value="F:proton-transporting ATP synthase activity, rotational mechanism"/>
    <property type="evidence" value="ECO:0007669"/>
    <property type="project" value="UniProtKB-UniRule"/>
</dbReference>
<evidence type="ECO:0000256" key="10">
    <source>
        <dbReference type="HAMAP-Rule" id="MF_00530"/>
    </source>
</evidence>
<dbReference type="InterPro" id="IPR036771">
    <property type="entry name" value="ATPsynth_dsu/esu_N"/>
</dbReference>
<keyword evidence="9 10" id="KW-0066">ATP synthesis</keyword>
<evidence type="ECO:0000256" key="11">
    <source>
        <dbReference type="RuleBase" id="RU003656"/>
    </source>
</evidence>
<keyword evidence="10" id="KW-1003">Cell membrane</keyword>
<dbReference type="Gene3D" id="2.60.15.10">
    <property type="entry name" value="F0F1 ATP synthase delta/epsilon subunit, N-terminal"/>
    <property type="match status" value="1"/>
</dbReference>
<dbReference type="NCBIfam" id="TIGR01216">
    <property type="entry name" value="ATP_synt_epsi"/>
    <property type="match status" value="1"/>
</dbReference>
<feature type="domain" description="ATP synthase F1 complex delta/epsilon subunit N-terminal" evidence="12">
    <location>
        <begin position="4"/>
        <end position="83"/>
    </location>
</feature>
<evidence type="ECO:0000256" key="3">
    <source>
        <dbReference type="ARBA" id="ARBA00005712"/>
    </source>
</evidence>
<comment type="subcellular location">
    <subcellularLocation>
        <location evidence="10">Cell membrane</location>
        <topology evidence="10">Peripheral membrane protein</topology>
    </subcellularLocation>
    <subcellularLocation>
        <location evidence="2">Endomembrane system</location>
        <topology evidence="2">Peripheral membrane protein</topology>
    </subcellularLocation>
</comment>
<dbReference type="RefSeq" id="WP_183335548.1">
    <property type="nucleotide sequence ID" value="NZ_BMHX01000006.1"/>
</dbReference>